<dbReference type="GO" id="GO:0046930">
    <property type="term" value="C:pore complex"/>
    <property type="evidence" value="ECO:0007669"/>
    <property type="project" value="UniProtKB-KW"/>
</dbReference>
<keyword evidence="5" id="KW-0812">Transmembrane</keyword>
<feature type="domain" description="Porin" evidence="12">
    <location>
        <begin position="8"/>
        <end position="331"/>
    </location>
</feature>
<keyword evidence="3" id="KW-0813">Transport</keyword>
<evidence type="ECO:0000256" key="1">
    <source>
        <dbReference type="ARBA" id="ARBA00004571"/>
    </source>
</evidence>
<accession>A0A6L5QJY4</accession>
<dbReference type="Proteomes" id="UP000481037">
    <property type="component" value="Unassembled WGS sequence"/>
</dbReference>
<reference evidence="13 14" key="1">
    <citation type="submission" date="2019-11" db="EMBL/GenBank/DDBJ databases">
        <title>Novel species isolated from a subtropical stream in China.</title>
        <authorList>
            <person name="Lu H."/>
        </authorList>
    </citation>
    <scope>NUCLEOTIDE SEQUENCE [LARGE SCALE GENOMIC DNA]</scope>
    <source>
        <strain evidence="13 14">FT25W</strain>
    </source>
</reference>
<dbReference type="AlphaFoldDB" id="A0A6L5QJY4"/>
<keyword evidence="14" id="KW-1185">Reference proteome</keyword>
<dbReference type="RefSeq" id="WP_154364550.1">
    <property type="nucleotide sequence ID" value="NZ_WKJM01000018.1"/>
</dbReference>
<dbReference type="PANTHER" id="PTHR34501">
    <property type="entry name" value="PROTEIN YDDL-RELATED"/>
    <property type="match status" value="1"/>
</dbReference>
<evidence type="ECO:0000313" key="14">
    <source>
        <dbReference type="Proteomes" id="UP000481037"/>
    </source>
</evidence>
<evidence type="ECO:0000256" key="9">
    <source>
        <dbReference type="ARBA" id="ARBA00023136"/>
    </source>
</evidence>
<evidence type="ECO:0000256" key="6">
    <source>
        <dbReference type="ARBA" id="ARBA00022729"/>
    </source>
</evidence>
<comment type="subcellular location">
    <subcellularLocation>
        <location evidence="1">Cell outer membrane</location>
        <topology evidence="1">Multi-pass membrane protein</topology>
    </subcellularLocation>
</comment>
<dbReference type="PANTHER" id="PTHR34501:SF9">
    <property type="entry name" value="MAJOR OUTER MEMBRANE PROTEIN P.IA"/>
    <property type="match status" value="1"/>
</dbReference>
<evidence type="ECO:0000313" key="13">
    <source>
        <dbReference type="EMBL" id="MRX10093.1"/>
    </source>
</evidence>
<keyword evidence="10" id="KW-0998">Cell outer membrane</keyword>
<sequence>MKKSLIIAAAAFAASGAQAQSNVTMYGIIDAAVEYYNNADAAGNSLTRMPSLGGGMFPSRLGFRGAEDLGGGMKAIFQLENGFAPDTGTLGQNRLFGRQAWVGLSGNWGQVTFGRNYNMLNISTYDVDIIGPSQYGLGSLDSFIPNGRSDNSVAYRGTFSGVTLGGTYSLGRDTSSAGGPAGTGCAGESVTDAIACREWSALLRYDAPGYALISAYDRIYGGAGAANGLNSSDKTDSRAHIAAFLKRDDWKLGVGIINRNNQGSATQPRSNLIYIGAAYNITPFFTLDGQVAKLDYRATNNDSAQVIIRGIYNLSKRSAVYVAAARINNSGAAAVALSAGGSVGAGLNQTGIITGIKHTF</sequence>
<comment type="subunit">
    <text evidence="2">Homotrimer.</text>
</comment>
<evidence type="ECO:0000256" key="4">
    <source>
        <dbReference type="ARBA" id="ARBA00022452"/>
    </source>
</evidence>
<dbReference type="GO" id="GO:0006811">
    <property type="term" value="P:monoatomic ion transport"/>
    <property type="evidence" value="ECO:0007669"/>
    <property type="project" value="UniProtKB-KW"/>
</dbReference>
<evidence type="ECO:0000256" key="3">
    <source>
        <dbReference type="ARBA" id="ARBA00022448"/>
    </source>
</evidence>
<name>A0A6L5QJY4_9BURK</name>
<dbReference type="Pfam" id="PF13609">
    <property type="entry name" value="Porin_4"/>
    <property type="match status" value="1"/>
</dbReference>
<evidence type="ECO:0000256" key="11">
    <source>
        <dbReference type="SAM" id="SignalP"/>
    </source>
</evidence>
<dbReference type="InterPro" id="IPR023614">
    <property type="entry name" value="Porin_dom_sf"/>
</dbReference>
<evidence type="ECO:0000256" key="8">
    <source>
        <dbReference type="ARBA" id="ARBA00023114"/>
    </source>
</evidence>
<organism evidence="13 14">
    <name type="scientific">Duganella alba</name>
    <dbReference type="NCBI Taxonomy" id="2666081"/>
    <lineage>
        <taxon>Bacteria</taxon>
        <taxon>Pseudomonadati</taxon>
        <taxon>Pseudomonadota</taxon>
        <taxon>Betaproteobacteria</taxon>
        <taxon>Burkholderiales</taxon>
        <taxon>Oxalobacteraceae</taxon>
        <taxon>Telluria group</taxon>
        <taxon>Duganella</taxon>
    </lineage>
</organism>
<comment type="caution">
    <text evidence="13">The sequence shown here is derived from an EMBL/GenBank/DDBJ whole genome shotgun (WGS) entry which is preliminary data.</text>
</comment>
<dbReference type="GO" id="GO:0009279">
    <property type="term" value="C:cell outer membrane"/>
    <property type="evidence" value="ECO:0007669"/>
    <property type="project" value="UniProtKB-SubCell"/>
</dbReference>
<gene>
    <name evidence="13" type="ORF">GJ697_19835</name>
</gene>
<dbReference type="PRINTS" id="PR00184">
    <property type="entry name" value="NEISSPPORIN"/>
</dbReference>
<dbReference type="SUPFAM" id="SSF56935">
    <property type="entry name" value="Porins"/>
    <property type="match status" value="1"/>
</dbReference>
<keyword evidence="7" id="KW-0406">Ion transport</keyword>
<dbReference type="EMBL" id="WKJM01000018">
    <property type="protein sequence ID" value="MRX10093.1"/>
    <property type="molecule type" value="Genomic_DNA"/>
</dbReference>
<protein>
    <submittedName>
        <fullName evidence="13">Porin</fullName>
    </submittedName>
</protein>
<evidence type="ECO:0000256" key="7">
    <source>
        <dbReference type="ARBA" id="ARBA00023065"/>
    </source>
</evidence>
<keyword evidence="6 11" id="KW-0732">Signal</keyword>
<evidence type="ECO:0000259" key="12">
    <source>
        <dbReference type="Pfam" id="PF13609"/>
    </source>
</evidence>
<keyword evidence="4" id="KW-1134">Transmembrane beta strand</keyword>
<evidence type="ECO:0000256" key="5">
    <source>
        <dbReference type="ARBA" id="ARBA00022692"/>
    </source>
</evidence>
<feature type="chain" id="PRO_5026850160" evidence="11">
    <location>
        <begin position="20"/>
        <end position="360"/>
    </location>
</feature>
<dbReference type="CDD" id="cd00342">
    <property type="entry name" value="gram_neg_porins"/>
    <property type="match status" value="1"/>
</dbReference>
<dbReference type="InterPro" id="IPR033900">
    <property type="entry name" value="Gram_neg_porin_domain"/>
</dbReference>
<evidence type="ECO:0000256" key="10">
    <source>
        <dbReference type="ARBA" id="ARBA00023237"/>
    </source>
</evidence>
<proteinExistence type="predicted"/>
<dbReference type="InterPro" id="IPR002299">
    <property type="entry name" value="Porin_Neis"/>
</dbReference>
<keyword evidence="8" id="KW-0626">Porin</keyword>
<dbReference type="GO" id="GO:0015288">
    <property type="term" value="F:porin activity"/>
    <property type="evidence" value="ECO:0007669"/>
    <property type="project" value="UniProtKB-KW"/>
</dbReference>
<dbReference type="InterPro" id="IPR050298">
    <property type="entry name" value="Gram-neg_bact_OMP"/>
</dbReference>
<evidence type="ECO:0000256" key="2">
    <source>
        <dbReference type="ARBA" id="ARBA00011233"/>
    </source>
</evidence>
<feature type="signal peptide" evidence="11">
    <location>
        <begin position="1"/>
        <end position="19"/>
    </location>
</feature>
<keyword evidence="9" id="KW-0472">Membrane</keyword>
<dbReference type="Gene3D" id="2.40.160.10">
    <property type="entry name" value="Porin"/>
    <property type="match status" value="1"/>
</dbReference>